<dbReference type="Gene3D" id="3.40.960.10">
    <property type="entry name" value="VSR Endonuclease"/>
    <property type="match status" value="1"/>
</dbReference>
<dbReference type="GO" id="GO:0004519">
    <property type="term" value="F:endonuclease activity"/>
    <property type="evidence" value="ECO:0007669"/>
    <property type="project" value="UniProtKB-KW"/>
</dbReference>
<dbReference type="InterPro" id="IPR004603">
    <property type="entry name" value="DNA_mismatch_endonuc_vsr"/>
</dbReference>
<keyword evidence="2 6" id="KW-0255">Endonuclease</keyword>
<keyword evidence="1 6" id="KW-0540">Nuclease</keyword>
<gene>
    <name evidence="7" type="primary">vsr</name>
    <name evidence="7" type="ORF">DEO27_020065</name>
</gene>
<protein>
    <recommendedName>
        <fullName evidence="6">Very short patch repair endonuclease</fullName>
        <ecNumber evidence="6">3.1.-.-</ecNumber>
    </recommendedName>
</protein>
<dbReference type="Proteomes" id="UP000251402">
    <property type="component" value="Chromosome"/>
</dbReference>
<dbReference type="GO" id="GO:0006298">
    <property type="term" value="P:mismatch repair"/>
    <property type="evidence" value="ECO:0007669"/>
    <property type="project" value="UniProtKB-UniRule"/>
</dbReference>
<keyword evidence="5 6" id="KW-0234">DNA repair</keyword>
<keyword evidence="4 6" id="KW-0378">Hydrolase</keyword>
<dbReference type="NCBIfam" id="TIGR00632">
    <property type="entry name" value="vsr"/>
    <property type="match status" value="1"/>
</dbReference>
<dbReference type="SUPFAM" id="SSF52980">
    <property type="entry name" value="Restriction endonuclease-like"/>
    <property type="match status" value="1"/>
</dbReference>
<comment type="similarity">
    <text evidence="6">Belongs to the vsr family.</text>
</comment>
<evidence type="ECO:0000256" key="3">
    <source>
        <dbReference type="ARBA" id="ARBA00022763"/>
    </source>
</evidence>
<dbReference type="CDD" id="cd00221">
    <property type="entry name" value="Vsr"/>
    <property type="match status" value="1"/>
</dbReference>
<evidence type="ECO:0000313" key="8">
    <source>
        <dbReference type="Proteomes" id="UP000251402"/>
    </source>
</evidence>
<evidence type="ECO:0000256" key="2">
    <source>
        <dbReference type="ARBA" id="ARBA00022759"/>
    </source>
</evidence>
<dbReference type="RefSeq" id="WP_112575595.1">
    <property type="nucleotide sequence ID" value="NZ_CP043450.1"/>
</dbReference>
<dbReference type="EC" id="3.1.-.-" evidence="6"/>
<organism evidence="7 8">
    <name type="scientific">Mucilaginibacter rubeus</name>
    <dbReference type="NCBI Taxonomy" id="2027860"/>
    <lineage>
        <taxon>Bacteria</taxon>
        <taxon>Pseudomonadati</taxon>
        <taxon>Bacteroidota</taxon>
        <taxon>Sphingobacteriia</taxon>
        <taxon>Sphingobacteriales</taxon>
        <taxon>Sphingobacteriaceae</taxon>
        <taxon>Mucilaginibacter</taxon>
    </lineage>
</organism>
<evidence type="ECO:0000313" key="7">
    <source>
        <dbReference type="EMBL" id="QEM12218.1"/>
    </source>
</evidence>
<evidence type="ECO:0000256" key="1">
    <source>
        <dbReference type="ARBA" id="ARBA00022722"/>
    </source>
</evidence>
<dbReference type="PIRSF" id="PIRSF018267">
    <property type="entry name" value="VSR_endonuc"/>
    <property type="match status" value="1"/>
</dbReference>
<accession>A0A5C1I4A7</accession>
<evidence type="ECO:0000256" key="6">
    <source>
        <dbReference type="PIRNR" id="PIRNR018267"/>
    </source>
</evidence>
<dbReference type="GO" id="GO:0016787">
    <property type="term" value="F:hydrolase activity"/>
    <property type="evidence" value="ECO:0007669"/>
    <property type="project" value="UniProtKB-KW"/>
</dbReference>
<comment type="function">
    <text evidence="6">May nick specific sequences that contain T:G mispairs resulting from m5C-deamination.</text>
</comment>
<dbReference type="Pfam" id="PF03852">
    <property type="entry name" value="Vsr"/>
    <property type="match status" value="1"/>
</dbReference>
<proteinExistence type="inferred from homology"/>
<dbReference type="AlphaFoldDB" id="A0A5C1I4A7"/>
<keyword evidence="3 6" id="KW-0227">DNA damage</keyword>
<evidence type="ECO:0000256" key="4">
    <source>
        <dbReference type="ARBA" id="ARBA00022801"/>
    </source>
</evidence>
<keyword evidence="8" id="KW-1185">Reference proteome</keyword>
<dbReference type="EMBL" id="CP043450">
    <property type="protein sequence ID" value="QEM12218.1"/>
    <property type="molecule type" value="Genomic_DNA"/>
</dbReference>
<reference evidence="7" key="1">
    <citation type="submission" date="2019-08" db="EMBL/GenBank/DDBJ databases">
        <title>Comparative genome analysis confer to the adaptation heavy metal polluted environment.</title>
        <authorList>
            <person name="Li Y."/>
        </authorList>
    </citation>
    <scope>NUCLEOTIDE SEQUENCE [LARGE SCALE GENOMIC DNA]</scope>
    <source>
        <strain evidence="7">P1</strain>
    </source>
</reference>
<dbReference type="REBASE" id="370201">
    <property type="entry name" value="V.MruP1ORF20045P"/>
</dbReference>
<dbReference type="OrthoDB" id="9801520at2"/>
<evidence type="ECO:0000256" key="5">
    <source>
        <dbReference type="ARBA" id="ARBA00023204"/>
    </source>
</evidence>
<sequence>MDIWPPKKRSEVMALVHSKDTKPEIKLRKALFALGYRYRIHDKNLPGRPDIVFPKYRTVIFVHGCFWHRHENCRAATTPKSNLEYWSPKFAANVARDSAHQKSLEAAGWNVIIIWECKLKTNLSSVISDIAEKLK</sequence>
<name>A0A5C1I4A7_9SPHI</name>
<dbReference type="InterPro" id="IPR011335">
    <property type="entry name" value="Restrct_endonuc-II-like"/>
</dbReference>
<dbReference type="KEGG" id="mrub:DEO27_020065"/>